<accession>A0A917FY90</accession>
<organism evidence="1 2">
    <name type="scientific">Lysinibacillus alkalisoli</name>
    <dbReference type="NCBI Taxonomy" id="1911548"/>
    <lineage>
        <taxon>Bacteria</taxon>
        <taxon>Bacillati</taxon>
        <taxon>Bacillota</taxon>
        <taxon>Bacilli</taxon>
        <taxon>Bacillales</taxon>
        <taxon>Bacillaceae</taxon>
        <taxon>Lysinibacillus</taxon>
    </lineage>
</organism>
<reference evidence="1" key="1">
    <citation type="journal article" date="2014" name="Int. J. Syst. Evol. Microbiol.">
        <title>Complete genome sequence of Corynebacterium casei LMG S-19264T (=DSM 44701T), isolated from a smear-ripened cheese.</title>
        <authorList>
            <consortium name="US DOE Joint Genome Institute (JGI-PGF)"/>
            <person name="Walter F."/>
            <person name="Albersmeier A."/>
            <person name="Kalinowski J."/>
            <person name="Ruckert C."/>
        </authorList>
    </citation>
    <scope>NUCLEOTIDE SEQUENCE</scope>
    <source>
        <strain evidence="1">CGMCC 1.15760</strain>
    </source>
</reference>
<proteinExistence type="predicted"/>
<dbReference type="Proteomes" id="UP000616608">
    <property type="component" value="Unassembled WGS sequence"/>
</dbReference>
<dbReference type="EMBL" id="BMJT01000002">
    <property type="protein sequence ID" value="GGG13938.1"/>
    <property type="molecule type" value="Genomic_DNA"/>
</dbReference>
<evidence type="ECO:0000313" key="1">
    <source>
        <dbReference type="EMBL" id="GGG13938.1"/>
    </source>
</evidence>
<gene>
    <name evidence="1" type="ORF">GCM10007425_05320</name>
</gene>
<keyword evidence="2" id="KW-1185">Reference proteome</keyword>
<sequence length="251" mass="29253">MAINEDVFIQKRSTLPKAPAMTIEKMPHEERSKGKKTRQSVEQLVDMMLETELITNERLFHQVLHNKHVVWLYDGEREGYLLAHEKDAVLLQTRKNGFTMYMPTNPIIYRVNGENYHLLTRIDSVRAKANLERLSRVPTPILSAARVNDCIVAMVVRFYETYIIDLQTQMLEKTENYYKQLYSQRFAQQELANLLAFIETINEHHMNWHPRGNGHEQLVTYVMGLTLLNHKVGHRIAGIENTNFELAAAYA</sequence>
<dbReference type="RefSeq" id="WP_188613473.1">
    <property type="nucleotide sequence ID" value="NZ_BMJT01000002.1"/>
</dbReference>
<reference evidence="1" key="2">
    <citation type="submission" date="2020-09" db="EMBL/GenBank/DDBJ databases">
        <authorList>
            <person name="Sun Q."/>
            <person name="Zhou Y."/>
        </authorList>
    </citation>
    <scope>NUCLEOTIDE SEQUENCE</scope>
    <source>
        <strain evidence="1">CGMCC 1.15760</strain>
    </source>
</reference>
<evidence type="ECO:0000313" key="2">
    <source>
        <dbReference type="Proteomes" id="UP000616608"/>
    </source>
</evidence>
<comment type="caution">
    <text evidence="1">The sequence shown here is derived from an EMBL/GenBank/DDBJ whole genome shotgun (WGS) entry which is preliminary data.</text>
</comment>
<name>A0A917FY90_9BACI</name>
<protein>
    <submittedName>
        <fullName evidence="1">Uncharacterized protein</fullName>
    </submittedName>
</protein>
<dbReference type="AlphaFoldDB" id="A0A917FY90"/>